<keyword evidence="1" id="KW-0812">Transmembrane</keyword>
<keyword evidence="1" id="KW-1133">Transmembrane helix</keyword>
<dbReference type="Proteomes" id="UP001164929">
    <property type="component" value="Chromosome 8"/>
</dbReference>
<keyword evidence="1" id="KW-0472">Membrane</keyword>
<proteinExistence type="predicted"/>
<gene>
    <name evidence="2" type="ORF">NC653_019804</name>
</gene>
<organism evidence="2 3">
    <name type="scientific">Populus alba x Populus x berolinensis</name>
    <dbReference type="NCBI Taxonomy" id="444605"/>
    <lineage>
        <taxon>Eukaryota</taxon>
        <taxon>Viridiplantae</taxon>
        <taxon>Streptophyta</taxon>
        <taxon>Embryophyta</taxon>
        <taxon>Tracheophyta</taxon>
        <taxon>Spermatophyta</taxon>
        <taxon>Magnoliopsida</taxon>
        <taxon>eudicotyledons</taxon>
        <taxon>Gunneridae</taxon>
        <taxon>Pentapetalae</taxon>
        <taxon>rosids</taxon>
        <taxon>fabids</taxon>
        <taxon>Malpighiales</taxon>
        <taxon>Salicaceae</taxon>
        <taxon>Saliceae</taxon>
        <taxon>Populus</taxon>
    </lineage>
</organism>
<comment type="caution">
    <text evidence="2">The sequence shown here is derived from an EMBL/GenBank/DDBJ whole genome shotgun (WGS) entry which is preliminary data.</text>
</comment>
<protein>
    <submittedName>
        <fullName evidence="2">Uncharacterized protein</fullName>
    </submittedName>
</protein>
<reference evidence="2" key="1">
    <citation type="journal article" date="2023" name="Mol. Ecol. Resour.">
        <title>Chromosome-level genome assembly of a triploid poplar Populus alba 'Berolinensis'.</title>
        <authorList>
            <person name="Chen S."/>
            <person name="Yu Y."/>
            <person name="Wang X."/>
            <person name="Wang S."/>
            <person name="Zhang T."/>
            <person name="Zhou Y."/>
            <person name="He R."/>
            <person name="Meng N."/>
            <person name="Wang Y."/>
            <person name="Liu W."/>
            <person name="Liu Z."/>
            <person name="Liu J."/>
            <person name="Guo Q."/>
            <person name="Huang H."/>
            <person name="Sederoff R.R."/>
            <person name="Wang G."/>
            <person name="Qu G."/>
            <person name="Chen S."/>
        </authorList>
    </citation>
    <scope>NUCLEOTIDE SEQUENCE</scope>
    <source>
        <strain evidence="2">SC-2020</strain>
    </source>
</reference>
<evidence type="ECO:0000256" key="1">
    <source>
        <dbReference type="SAM" id="Phobius"/>
    </source>
</evidence>
<evidence type="ECO:0000313" key="2">
    <source>
        <dbReference type="EMBL" id="KAJ6986418.1"/>
    </source>
</evidence>
<sequence length="168" mass="18580">MRGVHATKLLCVHSMEHLFFPPRVFSGSVFKSDFQCSSDPKNIPAKLAVVVTAQHRDIPRILFFGLLGIAYFFLAPVILPSSGVLLSCITSSSVTRLRYVDIQILLLPTYGQEDIQSPLMLSSFYPLSATLSPSVLMISYCRPMFPTPNTDAGYVFSDIDKEGQGRSK</sequence>
<feature type="transmembrane region" description="Helical" evidence="1">
    <location>
        <begin position="61"/>
        <end position="79"/>
    </location>
</feature>
<dbReference type="AlphaFoldDB" id="A0AAD6MJ20"/>
<name>A0AAD6MJ20_9ROSI</name>
<evidence type="ECO:0000313" key="3">
    <source>
        <dbReference type="Proteomes" id="UP001164929"/>
    </source>
</evidence>
<dbReference type="EMBL" id="JAQIZT010000008">
    <property type="protein sequence ID" value="KAJ6986418.1"/>
    <property type="molecule type" value="Genomic_DNA"/>
</dbReference>
<keyword evidence="3" id="KW-1185">Reference proteome</keyword>
<accession>A0AAD6MJ20</accession>